<evidence type="ECO:0000256" key="2">
    <source>
        <dbReference type="SAM" id="MobiDB-lite"/>
    </source>
</evidence>
<dbReference type="EMBL" id="HG970332">
    <property type="protein sequence ID" value="CEF75354.1"/>
    <property type="molecule type" value="Genomic_DNA"/>
</dbReference>
<reference evidence="4 5" key="2">
    <citation type="journal article" date="2010" name="Nature">
        <title>Comparative genomics reveals mobile pathogenicity chromosomes in Fusarium.</title>
        <authorList>
            <person name="Ma L.J."/>
            <person name="van der Does H.C."/>
            <person name="Borkovich K.A."/>
            <person name="Coleman J.J."/>
            <person name="Daboussi M.J."/>
            <person name="Di Pietro A."/>
            <person name="Dufresne M."/>
            <person name="Freitag M."/>
            <person name="Grabherr M."/>
            <person name="Henrissat B."/>
            <person name="Houterman P.M."/>
            <person name="Kang S."/>
            <person name="Shim W.B."/>
            <person name="Woloshuk C."/>
            <person name="Xie X."/>
            <person name="Xu J.R."/>
            <person name="Antoniw J."/>
            <person name="Baker S.E."/>
            <person name="Bluhm B.H."/>
            <person name="Breakspear A."/>
            <person name="Brown D.W."/>
            <person name="Butchko R.A."/>
            <person name="Chapman S."/>
            <person name="Coulson R."/>
            <person name="Coutinho P.M."/>
            <person name="Danchin E.G."/>
            <person name="Diener A."/>
            <person name="Gale L.R."/>
            <person name="Gardiner D.M."/>
            <person name="Goff S."/>
            <person name="Hammond-Kosack K.E."/>
            <person name="Hilburn K."/>
            <person name="Hua-Van A."/>
            <person name="Jonkers W."/>
            <person name="Kazan K."/>
            <person name="Kodira C.D."/>
            <person name="Koehrsen M."/>
            <person name="Kumar L."/>
            <person name="Lee Y.H."/>
            <person name="Li L."/>
            <person name="Manners J.M."/>
            <person name="Miranda-Saavedra D."/>
            <person name="Mukherjee M."/>
            <person name="Park G."/>
            <person name="Park J."/>
            <person name="Park S.Y."/>
            <person name="Proctor R.H."/>
            <person name="Regev A."/>
            <person name="Ruiz-Roldan M.C."/>
            <person name="Sain D."/>
            <person name="Sakthikumar S."/>
            <person name="Sykes S."/>
            <person name="Schwartz D.C."/>
            <person name="Turgeon B.G."/>
            <person name="Wapinski I."/>
            <person name="Yoder O."/>
            <person name="Young S."/>
            <person name="Zeng Q."/>
            <person name="Zhou S."/>
            <person name="Galagan J."/>
            <person name="Cuomo C.A."/>
            <person name="Kistler H.C."/>
            <person name="Rep M."/>
        </authorList>
    </citation>
    <scope>GENOME REANNOTATION</scope>
    <source>
        <strain evidence="5">ATCC MYA-4620 / CBS 123657 / FGSC 9075 / NRRL 31084 / PH-1</strain>
        <strain evidence="4">PH-1 / ATCC MYA-4620 / FGSC 9075 / NRRL 31084</strain>
    </source>
</reference>
<dbReference type="eggNOG" id="ENOG502REM9">
    <property type="taxonomic scope" value="Eukaryota"/>
</dbReference>
<accession>A0A098D8S5</accession>
<feature type="coiled-coil region" evidence="1">
    <location>
        <begin position="135"/>
        <end position="194"/>
    </location>
</feature>
<dbReference type="Proteomes" id="UP000070720">
    <property type="component" value="Chromosome 1"/>
</dbReference>
<dbReference type="EnsemblFungi" id="CEF75354">
    <property type="protein sequence ID" value="CEF75354"/>
    <property type="gene ID" value="FGRRES_17304"/>
</dbReference>
<keyword evidence="5" id="KW-1185">Reference proteome</keyword>
<evidence type="ECO:0000256" key="1">
    <source>
        <dbReference type="SAM" id="Coils"/>
    </source>
</evidence>
<feature type="region of interest" description="Disordered" evidence="2">
    <location>
        <begin position="387"/>
        <end position="423"/>
    </location>
</feature>
<feature type="coiled-coil region" evidence="1">
    <location>
        <begin position="302"/>
        <end position="343"/>
    </location>
</feature>
<dbReference type="VEuPathDB" id="FungiDB:FGRAMPH1_01G07099"/>
<accession>A0A0E0RVS9</accession>
<reference evidence="4 5" key="1">
    <citation type="journal article" date="2007" name="Science">
        <title>The Fusarium graminearum genome reveals a link between localized polymorphism and pathogen specialization.</title>
        <authorList>
            <person name="Cuomo C.A."/>
            <person name="Gueldener U."/>
            <person name="Xu J.-R."/>
            <person name="Trail F."/>
            <person name="Turgeon B.G."/>
            <person name="Di Pietro A."/>
            <person name="Walton J.D."/>
            <person name="Ma L.-J."/>
            <person name="Baker S.E."/>
            <person name="Rep M."/>
            <person name="Adam G."/>
            <person name="Antoniw J."/>
            <person name="Baldwin T."/>
            <person name="Calvo S.E."/>
            <person name="Chang Y.-L."/>
            <person name="DeCaprio D."/>
            <person name="Gale L.R."/>
            <person name="Gnerre S."/>
            <person name="Goswami R.S."/>
            <person name="Hammond-Kosack K."/>
            <person name="Harris L.J."/>
            <person name="Hilburn K."/>
            <person name="Kennell J.C."/>
            <person name="Kroken S."/>
            <person name="Magnuson J.K."/>
            <person name="Mannhaupt G."/>
            <person name="Mauceli E.W."/>
            <person name="Mewes H.-W."/>
            <person name="Mitterbauer R."/>
            <person name="Muehlbauer G."/>
            <person name="Muensterkoetter M."/>
            <person name="Nelson D."/>
            <person name="O'Donnell K."/>
            <person name="Ouellet T."/>
            <person name="Qi W."/>
            <person name="Quesneville H."/>
            <person name="Roncero M.I.G."/>
            <person name="Seong K.-Y."/>
            <person name="Tetko I.V."/>
            <person name="Urban M."/>
            <person name="Waalwijk C."/>
            <person name="Ward T.J."/>
            <person name="Yao J."/>
            <person name="Birren B.W."/>
            <person name="Kistler H.C."/>
        </authorList>
    </citation>
    <scope>NUCLEOTIDE SEQUENCE [LARGE SCALE GENOMIC DNA]</scope>
    <source>
        <strain evidence="5">ATCC MYA-4620 / CBS 123657 / FGSC 9075 / NRRL 31084 / PH-1</strain>
        <strain evidence="4">PH-1 / ATCC MYA-4620 / FGSC 9075 / NRRL 31084</strain>
    </source>
</reference>
<reference evidence="4" key="4">
    <citation type="submission" date="2017-01" db="UniProtKB">
        <authorList>
            <consortium name="EnsemblFungi"/>
        </authorList>
    </citation>
    <scope>IDENTIFICATION</scope>
    <source>
        <strain evidence="4">PH-1 / ATCC MYA-4620 / FGSC 9075 / NRRL 31084</strain>
    </source>
</reference>
<organism evidence="3 5">
    <name type="scientific">Gibberella zeae (strain ATCC MYA-4620 / CBS 123657 / FGSC 9075 / NRRL 31084 / PH-1)</name>
    <name type="common">Wheat head blight fungus</name>
    <name type="synonym">Fusarium graminearum</name>
    <dbReference type="NCBI Taxonomy" id="229533"/>
    <lineage>
        <taxon>Eukaryota</taxon>
        <taxon>Fungi</taxon>
        <taxon>Dikarya</taxon>
        <taxon>Ascomycota</taxon>
        <taxon>Pezizomycotina</taxon>
        <taxon>Sordariomycetes</taxon>
        <taxon>Hypocreomycetidae</taxon>
        <taxon>Hypocreales</taxon>
        <taxon>Nectriaceae</taxon>
        <taxon>Fusarium</taxon>
    </lineage>
</organism>
<feature type="compositionally biased region" description="Basic and acidic residues" evidence="2">
    <location>
        <begin position="400"/>
        <end position="412"/>
    </location>
</feature>
<dbReference type="AlphaFoldDB" id="A0A098D8S5"/>
<dbReference type="InParanoid" id="A0A098D8S5"/>
<evidence type="ECO:0000313" key="5">
    <source>
        <dbReference type="Proteomes" id="UP000070720"/>
    </source>
</evidence>
<keyword evidence="1" id="KW-0175">Coiled coil</keyword>
<sequence length="689" mass="78707">MEGYEANRKARLEHDHQWWGESHVEPAEGNPDRQHIYAHNPTISDQEFGEVFQAFRKSITNPETGELDSLSVHLRPATPPLEKATKQLQGLKDQDVEMSDELENEIIHQFTTNNGMVAALTEWCRNKLDVPVEHANQLMKMINRLNLEMAKQQRDLQFELDQTKTSLKESVEEAHNSKQNIATLEANLAKAKAESDVSGTLLKKSVEEFQDAKEELKEMTAFHDEVHRKLRAHAATWMATKNVYDKLSQDDQNARPEIKTLINKASLNWAELDSMYDRKWLPVAKALEQTDNRNGIGLLGLIEQKGEELRDKENEVGQLRETIAEQTTKLEQKDQEIERLKLKLHGMFSSKLSGIDTPEHSQYSSNTSMVSSFNSIQMEEEIKRLKQQNSGLQKMLADNSKGKDKDKDKDKASSSANTSLQDGDKLKEALEEIQNLRVQVQTQTGDIEKLNGIVNRKERVFEKQFGSPRQERNLYRNRLREVETAQFKTADKLILAIGKNDSASSIDRKMGLRDRINYLNLVCFFRTRNYIQLAIREGANRMANALLEDIEGWAKFCHKDFETMDPSVNILIEASIHILHDIRTIVTNDAEEDLKAAQESIQSARDVFQQYPIEGAFFQLDRLADQILQIAQEQAAESHTKKMRFIFADKLQVGRTRRTDIRSQVRNASGMKSAGFRLPGVHSPVSSGK</sequence>
<evidence type="ECO:0000313" key="4">
    <source>
        <dbReference type="EnsemblFungi" id="CEF75354"/>
    </source>
</evidence>
<protein>
    <submittedName>
        <fullName evidence="3">Chromosome 1, complete genome</fullName>
    </submittedName>
</protein>
<evidence type="ECO:0000313" key="3">
    <source>
        <dbReference type="EMBL" id="CEF75354.1"/>
    </source>
</evidence>
<gene>
    <name evidence="3" type="ORF">FGRAMPH1_01T07099</name>
</gene>
<name>A0A098D8S5_GIBZE</name>
<proteinExistence type="predicted"/>
<reference evidence="3 5" key="3">
    <citation type="journal article" date="2015" name="BMC Genomics">
        <title>The completed genome sequence of the pathogenic ascomycete fungus Fusarium graminearum.</title>
        <authorList>
            <person name="King R."/>
            <person name="Urban M."/>
            <person name="Hammond-Kosack M.C."/>
            <person name="Hassani-Pak K."/>
            <person name="Hammond-Kosack K.E."/>
        </authorList>
    </citation>
    <scope>NUCLEOTIDE SEQUENCE [LARGE SCALE GENOMIC DNA]</scope>
    <source>
        <strain evidence="5">ATCC MYA-4620 / CBS 123657 / FGSC 9075 / NRRL 31084 / PH-1</strain>
        <strain evidence="3">PH-1</strain>
    </source>
</reference>